<comment type="caution">
    <text evidence="1">The sequence shown here is derived from an EMBL/GenBank/DDBJ whole genome shotgun (WGS) entry which is preliminary data.</text>
</comment>
<dbReference type="AlphaFoldDB" id="I3DUY9"/>
<accession>I3DUY9</accession>
<reference evidence="1 2" key="1">
    <citation type="journal article" date="2012" name="Appl. Environ. Microbiol.">
        <title>Genome Sequence of Thermotolerant Bacillus methanolicus: Features and Regulation Related to Methylotrophy and Production of L-Lysine and L-Glutamate from Methanol.</title>
        <authorList>
            <person name="Heggeset T.M."/>
            <person name="Krog A."/>
            <person name="Balzer S."/>
            <person name="Wentzel A."/>
            <person name="Ellingsen T.E."/>
            <person name="Brautaset T."/>
        </authorList>
    </citation>
    <scope>NUCLEOTIDE SEQUENCE [LARGE SCALE GENOMIC DNA]</scope>
    <source>
        <strain evidence="1 2">PB1</strain>
    </source>
</reference>
<keyword evidence="2" id="KW-1185">Reference proteome</keyword>
<organism evidence="1 2">
    <name type="scientific">Bacillus methanolicus PB1</name>
    <dbReference type="NCBI Taxonomy" id="997296"/>
    <lineage>
        <taxon>Bacteria</taxon>
        <taxon>Bacillati</taxon>
        <taxon>Bacillota</taxon>
        <taxon>Bacilli</taxon>
        <taxon>Bacillales</taxon>
        <taxon>Bacillaceae</taxon>
        <taxon>Bacillus</taxon>
    </lineage>
</organism>
<name>I3DUY9_BACMT</name>
<evidence type="ECO:0000313" key="1">
    <source>
        <dbReference type="EMBL" id="EIJ78060.1"/>
    </source>
</evidence>
<gene>
    <name evidence="1" type="ORF">PB1_10879</name>
</gene>
<proteinExistence type="predicted"/>
<sequence length="42" mass="4827">MSIEPLEPKHIRMFHDMALKEFGGLSGEHEPNLIDSLAYKPF</sequence>
<evidence type="ECO:0000313" key="2">
    <source>
        <dbReference type="Proteomes" id="UP000010523"/>
    </source>
</evidence>
<protein>
    <submittedName>
        <fullName evidence="1">Uncharacterized protein</fullName>
    </submittedName>
</protein>
<dbReference type="InterPro" id="IPR053737">
    <property type="entry name" value="Type_II_TA_Toxin"/>
</dbReference>
<dbReference type="PATRIC" id="fig|997296.3.peg.2287"/>
<dbReference type="Proteomes" id="UP000010523">
    <property type="component" value="Unassembled WGS sequence"/>
</dbReference>
<dbReference type="Gene3D" id="1.20.120.1870">
    <property type="entry name" value="Fic/DOC protein, Fido domain"/>
    <property type="match status" value="1"/>
</dbReference>
<dbReference type="EMBL" id="AFEU01000003">
    <property type="protein sequence ID" value="EIJ78060.1"/>
    <property type="molecule type" value="Genomic_DNA"/>
</dbReference>
<dbReference type="STRING" id="997296.PB1_10879"/>